<protein>
    <recommendedName>
        <fullName evidence="4">RING-type domain-containing protein</fullName>
    </recommendedName>
</protein>
<keyword evidence="3" id="KW-0732">Signal</keyword>
<accession>A0A2N5TW20</accession>
<dbReference type="AlphaFoldDB" id="A0A2N5TW20"/>
<dbReference type="EMBL" id="PGCJ01000403">
    <property type="protein sequence ID" value="PLW29648.1"/>
    <property type="molecule type" value="Genomic_DNA"/>
</dbReference>
<keyword evidence="1" id="KW-0862">Zinc</keyword>
<organism evidence="5 6">
    <name type="scientific">Puccinia coronata f. sp. avenae</name>
    <dbReference type="NCBI Taxonomy" id="200324"/>
    <lineage>
        <taxon>Eukaryota</taxon>
        <taxon>Fungi</taxon>
        <taxon>Dikarya</taxon>
        <taxon>Basidiomycota</taxon>
        <taxon>Pucciniomycotina</taxon>
        <taxon>Pucciniomycetes</taxon>
        <taxon>Pucciniales</taxon>
        <taxon>Pucciniaceae</taxon>
        <taxon>Puccinia</taxon>
    </lineage>
</organism>
<sequence>MFFGLMTFLLCQVTCRSIAPTIVAHPVGEIDGEESPCIKAISASTTEMPRSPTKGLSKAGSLHHHVKRTTKFAKSIYRAFHLRQRKPHSTSRKPLSSDRDDIPDEDKCCVCLERILHSPSTADRGRGRGMRWEGGDPIHRDCEEKLVALSSDRNPHPEPEEELSDSDDIPDEDKCCLCLERILHSPSTADRGRGRGIRWRCGHPIHRDCEEKLVATEFTTCPVCRIDLDGRRQDTTAPPAHIAVALEEGHHIPAISTGQNYGTSHFEQPRMGRSATLPTRPGIPSPLGRHQLTRSTTFPMVDGRPSRMTEELGSEVAYVGEDGRHDIIESHSPLAMGSASTRRDIVYSGTSTGTFYPAPLSTTRT</sequence>
<evidence type="ECO:0000259" key="4">
    <source>
        <dbReference type="PROSITE" id="PS50089"/>
    </source>
</evidence>
<keyword evidence="6" id="KW-1185">Reference proteome</keyword>
<evidence type="ECO:0000256" key="1">
    <source>
        <dbReference type="PROSITE-ProRule" id="PRU00175"/>
    </source>
</evidence>
<dbReference type="InterPro" id="IPR001841">
    <property type="entry name" value="Znf_RING"/>
</dbReference>
<keyword evidence="1" id="KW-0479">Metal-binding</keyword>
<dbReference type="GO" id="GO:0008270">
    <property type="term" value="F:zinc ion binding"/>
    <property type="evidence" value="ECO:0007669"/>
    <property type="project" value="UniProtKB-KW"/>
</dbReference>
<keyword evidence="1" id="KW-0863">Zinc-finger</keyword>
<comment type="caution">
    <text evidence="5">The sequence shown here is derived from an EMBL/GenBank/DDBJ whole genome shotgun (WGS) entry which is preliminary data.</text>
</comment>
<reference evidence="5 6" key="1">
    <citation type="submission" date="2017-11" db="EMBL/GenBank/DDBJ databases">
        <title>De novo assembly and phasing of dikaryotic genomes from two isolates of Puccinia coronata f. sp. avenae, the causal agent of oat crown rust.</title>
        <authorList>
            <person name="Miller M.E."/>
            <person name="Zhang Y."/>
            <person name="Omidvar V."/>
            <person name="Sperschneider J."/>
            <person name="Schwessinger B."/>
            <person name="Raley C."/>
            <person name="Palmer J.M."/>
            <person name="Garnica D."/>
            <person name="Upadhyaya N."/>
            <person name="Rathjen J."/>
            <person name="Taylor J.M."/>
            <person name="Park R.F."/>
            <person name="Dodds P.N."/>
            <person name="Hirsch C.D."/>
            <person name="Kianian S.F."/>
            <person name="Figueroa M."/>
        </authorList>
    </citation>
    <scope>NUCLEOTIDE SEQUENCE [LARGE SCALE GENOMIC DNA]</scope>
    <source>
        <strain evidence="5">12NC29</strain>
    </source>
</reference>
<name>A0A2N5TW20_9BASI</name>
<evidence type="ECO:0000313" key="5">
    <source>
        <dbReference type="EMBL" id="PLW29648.1"/>
    </source>
</evidence>
<evidence type="ECO:0000313" key="6">
    <source>
        <dbReference type="Proteomes" id="UP000235388"/>
    </source>
</evidence>
<feature type="chain" id="PRO_5014820887" description="RING-type domain-containing protein" evidence="3">
    <location>
        <begin position="25"/>
        <end position="365"/>
    </location>
</feature>
<dbReference type="Gene3D" id="3.30.40.10">
    <property type="entry name" value="Zinc/RING finger domain, C3HC4 (zinc finger)"/>
    <property type="match status" value="1"/>
</dbReference>
<dbReference type="Proteomes" id="UP000235388">
    <property type="component" value="Unassembled WGS sequence"/>
</dbReference>
<dbReference type="InterPro" id="IPR013083">
    <property type="entry name" value="Znf_RING/FYVE/PHD"/>
</dbReference>
<proteinExistence type="predicted"/>
<dbReference type="PROSITE" id="PS50089">
    <property type="entry name" value="ZF_RING_2"/>
    <property type="match status" value="1"/>
</dbReference>
<evidence type="ECO:0000256" key="3">
    <source>
        <dbReference type="SAM" id="SignalP"/>
    </source>
</evidence>
<feature type="region of interest" description="Disordered" evidence="2">
    <location>
        <begin position="149"/>
        <end position="168"/>
    </location>
</feature>
<dbReference type="SUPFAM" id="SSF57850">
    <property type="entry name" value="RING/U-box"/>
    <property type="match status" value="1"/>
</dbReference>
<feature type="signal peptide" evidence="3">
    <location>
        <begin position="1"/>
        <end position="24"/>
    </location>
</feature>
<gene>
    <name evidence="5" type="ORF">PCANC_27471</name>
</gene>
<evidence type="ECO:0000256" key="2">
    <source>
        <dbReference type="SAM" id="MobiDB-lite"/>
    </source>
</evidence>
<feature type="compositionally biased region" description="Acidic residues" evidence="2">
    <location>
        <begin position="159"/>
        <end position="168"/>
    </location>
</feature>
<feature type="domain" description="RING-type" evidence="4">
    <location>
        <begin position="175"/>
        <end position="225"/>
    </location>
</feature>
<feature type="region of interest" description="Disordered" evidence="2">
    <location>
        <begin position="44"/>
        <end position="64"/>
    </location>
</feature>